<proteinExistence type="inferred from homology"/>
<dbReference type="eggNOG" id="COG1177">
    <property type="taxonomic scope" value="Bacteria"/>
</dbReference>
<dbReference type="OrthoDB" id="7056428at2"/>
<evidence type="ECO:0000313" key="11">
    <source>
        <dbReference type="Proteomes" id="UP000007374"/>
    </source>
</evidence>
<comment type="subcellular location">
    <subcellularLocation>
        <location evidence="1">Cell inner membrane</location>
        <topology evidence="1">Multi-pass membrane protein</topology>
    </subcellularLocation>
    <subcellularLocation>
        <location evidence="8">Cell membrane</location>
        <topology evidence="8">Multi-pass membrane protein</topology>
    </subcellularLocation>
</comment>
<dbReference type="STRING" id="721133.SAMN05216176_103244"/>
<dbReference type="PROSITE" id="PS51257">
    <property type="entry name" value="PROKAR_LIPOPROTEIN"/>
    <property type="match status" value="1"/>
</dbReference>
<feature type="transmembrane region" description="Helical" evidence="8">
    <location>
        <begin position="176"/>
        <end position="200"/>
    </location>
</feature>
<feature type="transmembrane region" description="Helical" evidence="8">
    <location>
        <begin position="99"/>
        <end position="120"/>
    </location>
</feature>
<feature type="domain" description="ABC transmembrane type-1" evidence="9">
    <location>
        <begin position="61"/>
        <end position="251"/>
    </location>
</feature>
<dbReference type="Proteomes" id="UP000007374">
    <property type="component" value="Unassembled WGS sequence"/>
</dbReference>
<dbReference type="RefSeq" id="WP_009450202.1">
    <property type="nucleotide sequence ID" value="NZ_AMSI01000005.1"/>
</dbReference>
<evidence type="ECO:0000256" key="5">
    <source>
        <dbReference type="ARBA" id="ARBA00022692"/>
    </source>
</evidence>
<dbReference type="PANTHER" id="PTHR43357:SF4">
    <property type="entry name" value="INNER MEMBRANE ABC TRANSPORTER PERMEASE PROTEIN YDCV"/>
    <property type="match status" value="1"/>
</dbReference>
<dbReference type="SUPFAM" id="SSF161098">
    <property type="entry name" value="MetI-like"/>
    <property type="match status" value="1"/>
</dbReference>
<dbReference type="GO" id="GO:0055085">
    <property type="term" value="P:transmembrane transport"/>
    <property type="evidence" value="ECO:0007669"/>
    <property type="project" value="InterPro"/>
</dbReference>
<comment type="similarity">
    <text evidence="8">Belongs to the binding-protein-dependent transport system permease family.</text>
</comment>
<dbReference type="EMBL" id="AMSI01000005">
    <property type="protein sequence ID" value="EKF42859.1"/>
    <property type="molecule type" value="Genomic_DNA"/>
</dbReference>
<reference evidence="10 11" key="1">
    <citation type="journal article" date="2012" name="J. Bacteriol.">
        <title>Genome Sequence of Nitratireductor indicus Type Strain C115.</title>
        <authorList>
            <person name="Lai Q."/>
            <person name="Li G."/>
            <person name="Yu Z."/>
            <person name="Shao Z."/>
        </authorList>
    </citation>
    <scope>NUCLEOTIDE SEQUENCE [LARGE SCALE GENOMIC DNA]</scope>
    <source>
        <strain evidence="10 11">C115</strain>
    </source>
</reference>
<evidence type="ECO:0000256" key="8">
    <source>
        <dbReference type="RuleBase" id="RU363032"/>
    </source>
</evidence>
<evidence type="ECO:0000256" key="6">
    <source>
        <dbReference type="ARBA" id="ARBA00022989"/>
    </source>
</evidence>
<keyword evidence="11" id="KW-1185">Reference proteome</keyword>
<evidence type="ECO:0000256" key="1">
    <source>
        <dbReference type="ARBA" id="ARBA00004429"/>
    </source>
</evidence>
<evidence type="ECO:0000256" key="2">
    <source>
        <dbReference type="ARBA" id="ARBA00022448"/>
    </source>
</evidence>
<dbReference type="InterPro" id="IPR000515">
    <property type="entry name" value="MetI-like"/>
</dbReference>
<dbReference type="AlphaFoldDB" id="K2NY58"/>
<sequence length="262" mass="28576">MRLTFAKTLQLAVTLLACAFLFIPTMQSVLAGLTANYFRGISSGLTLKWVAQVWDLYADSIFLSIWLAIACLACTLVIGIPAAYGLARNPGRVSRILEEFISLPLAVPGLALALALLQLYGSMKGFRTSWTFILVGHVLYTLPFMVRSVLAVLSAMDLKTLEDAAASLGASPWRRFADIVVPNAMPGILAGALTVVTLSIGEFNLTWMLHTPYLKTLPVGLADSYASMRLEIASAYTLIFFVIIIPMLVAMQWASQRAQRIK</sequence>
<gene>
    <name evidence="10" type="ORF">NA8A_09334</name>
</gene>
<protein>
    <submittedName>
        <fullName evidence="10">Binding-protein-dependent transport systems inner membrane component</fullName>
    </submittedName>
</protein>
<keyword evidence="4" id="KW-0997">Cell inner membrane</keyword>
<evidence type="ECO:0000313" key="10">
    <source>
        <dbReference type="EMBL" id="EKF42859.1"/>
    </source>
</evidence>
<dbReference type="Pfam" id="PF00528">
    <property type="entry name" value="BPD_transp_1"/>
    <property type="match status" value="1"/>
</dbReference>
<keyword evidence="5 8" id="KW-0812">Transmembrane</keyword>
<keyword evidence="6 8" id="KW-1133">Transmembrane helix</keyword>
<dbReference type="InterPro" id="IPR035906">
    <property type="entry name" value="MetI-like_sf"/>
</dbReference>
<comment type="caution">
    <text evidence="10">The sequence shown here is derived from an EMBL/GenBank/DDBJ whole genome shotgun (WGS) entry which is preliminary data.</text>
</comment>
<feature type="transmembrane region" description="Helical" evidence="8">
    <location>
        <begin position="61"/>
        <end position="87"/>
    </location>
</feature>
<keyword evidence="7 8" id="KW-0472">Membrane</keyword>
<dbReference type="PANTHER" id="PTHR43357">
    <property type="entry name" value="INNER MEMBRANE ABC TRANSPORTER PERMEASE PROTEIN YDCV"/>
    <property type="match status" value="1"/>
</dbReference>
<keyword evidence="3" id="KW-1003">Cell membrane</keyword>
<evidence type="ECO:0000256" key="7">
    <source>
        <dbReference type="ARBA" id="ARBA00023136"/>
    </source>
</evidence>
<evidence type="ECO:0000256" key="3">
    <source>
        <dbReference type="ARBA" id="ARBA00022475"/>
    </source>
</evidence>
<dbReference type="Gene3D" id="1.10.3720.10">
    <property type="entry name" value="MetI-like"/>
    <property type="match status" value="1"/>
</dbReference>
<evidence type="ECO:0000256" key="4">
    <source>
        <dbReference type="ARBA" id="ARBA00022519"/>
    </source>
</evidence>
<accession>K2NY58</accession>
<name>K2NY58_9HYPH</name>
<feature type="transmembrane region" description="Helical" evidence="8">
    <location>
        <begin position="132"/>
        <end position="155"/>
    </location>
</feature>
<dbReference type="CDD" id="cd06261">
    <property type="entry name" value="TM_PBP2"/>
    <property type="match status" value="1"/>
</dbReference>
<keyword evidence="2 8" id="KW-0813">Transport</keyword>
<dbReference type="PROSITE" id="PS50928">
    <property type="entry name" value="ABC_TM1"/>
    <property type="match status" value="1"/>
</dbReference>
<feature type="transmembrane region" description="Helical" evidence="8">
    <location>
        <begin position="233"/>
        <end position="254"/>
    </location>
</feature>
<organism evidence="10 11">
    <name type="scientific">Nitratireductor indicus C115</name>
    <dbReference type="NCBI Taxonomy" id="1231190"/>
    <lineage>
        <taxon>Bacteria</taxon>
        <taxon>Pseudomonadati</taxon>
        <taxon>Pseudomonadota</taxon>
        <taxon>Alphaproteobacteria</taxon>
        <taxon>Hyphomicrobiales</taxon>
        <taxon>Phyllobacteriaceae</taxon>
        <taxon>Nitratireductor</taxon>
    </lineage>
</organism>
<evidence type="ECO:0000259" key="9">
    <source>
        <dbReference type="PROSITE" id="PS50928"/>
    </source>
</evidence>
<dbReference type="PATRIC" id="fig|1231190.3.peg.1957"/>
<dbReference type="GO" id="GO:0005886">
    <property type="term" value="C:plasma membrane"/>
    <property type="evidence" value="ECO:0007669"/>
    <property type="project" value="UniProtKB-SubCell"/>
</dbReference>